<dbReference type="RefSeq" id="XP_071917199.1">
    <property type="nucleotide sequence ID" value="XM_072061098.1"/>
</dbReference>
<accession>A0ABM4VCD9</accession>
<dbReference type="SUPFAM" id="SSF56672">
    <property type="entry name" value="DNA/RNA polymerases"/>
    <property type="match status" value="1"/>
</dbReference>
<sequence length="607" mass="69211">MQGQTFTIDLMVPPIERCEVVLGIQWLSTIRDVKCNFADLKMEFLSGGKNMVLRGSKQGVVQYVSKKKMQKLFKKPEEVEATKLCLISTHREEDPVVLVKKKDGTWRICIEYRELNTATIKDKFPIPLIEELLDGLFGAKLFTELDLRSGYYQIRMNEQDIHKTAFRTHESHYEFLSLMNCIFKPYLKKFLLVFFDDILIYSAIRSERLQHLQCVLEILRHHHLKLKESKCAFTVSQIDYLGHVISEQGVIADSSKISAIQQWPIPTTLKELRGFLGLTGYYKKFIQGYGQLAKPLTYLTKKQSFHWSPTAAQAFNALKQAMMTPPVLALPNFSTDFVIETDASGIGIEAVLMQSGRPLAYYSHALAPQYQGLSVYDREMKAPLPIPDRVWKDISMDFIEGLLVSRQTSVILVVVDRLSKYAHFMALAHPYSVITVAQVFMDIAFKLHVLKKKVGNQPVFATLSHEVDDQGQLLAEPMAILDRRIVKRGNKAVTQWDKSHQMSCPSAGVRVLDWISEVTSRAVPLRTMAEEVTLVIRWQGASEVTKTDGDSPWDEGVISTRVEMTIIRNYCESVPCLAGMTTLNVQSPTRESNEILVKRILERRKRE</sequence>
<dbReference type="Proteomes" id="UP001652660">
    <property type="component" value="Chromosome 8e"/>
</dbReference>
<evidence type="ECO:0000313" key="4">
    <source>
        <dbReference type="Proteomes" id="UP001652660"/>
    </source>
</evidence>
<dbReference type="InterPro" id="IPR043128">
    <property type="entry name" value="Rev_trsase/Diguanyl_cyclase"/>
</dbReference>
<dbReference type="Gene3D" id="3.30.70.270">
    <property type="match status" value="2"/>
</dbReference>
<reference evidence="5" key="1">
    <citation type="submission" date="2025-08" db="UniProtKB">
        <authorList>
            <consortium name="RefSeq"/>
        </authorList>
    </citation>
    <scope>IDENTIFICATION</scope>
    <source>
        <tissue evidence="5">Leaves</tissue>
    </source>
</reference>
<evidence type="ECO:0000313" key="5">
    <source>
        <dbReference type="RefSeq" id="XP_071917199.1"/>
    </source>
</evidence>
<evidence type="ECO:0008006" key="6">
    <source>
        <dbReference type="Google" id="ProtNLM"/>
    </source>
</evidence>
<dbReference type="SUPFAM" id="SSF53098">
    <property type="entry name" value="Ribonuclease H-like"/>
    <property type="match status" value="1"/>
</dbReference>
<protein>
    <recommendedName>
        <fullName evidence="6">Reverse transcriptase domain-containing protein</fullName>
    </recommendedName>
</protein>
<evidence type="ECO:0000256" key="1">
    <source>
        <dbReference type="ARBA" id="ARBA00023268"/>
    </source>
</evidence>
<dbReference type="InterPro" id="IPR050951">
    <property type="entry name" value="Retrovirus_Pol_polyprotein"/>
</dbReference>
<dbReference type="CDD" id="cd01647">
    <property type="entry name" value="RT_LTR"/>
    <property type="match status" value="1"/>
</dbReference>
<dbReference type="InterPro" id="IPR036397">
    <property type="entry name" value="RNaseH_sf"/>
</dbReference>
<dbReference type="InterPro" id="IPR043502">
    <property type="entry name" value="DNA/RNA_pol_sf"/>
</dbReference>
<feature type="domain" description="Reverse transcriptase" evidence="2">
    <location>
        <begin position="99"/>
        <end position="245"/>
    </location>
</feature>
<name>A0ABM4VCD9_COFAR</name>
<dbReference type="InterPro" id="IPR000477">
    <property type="entry name" value="RT_dom"/>
</dbReference>
<dbReference type="GeneID" id="140012789"/>
<feature type="domain" description="Reverse transcriptase/retrotransposon-derived protein RNase H-like" evidence="3">
    <location>
        <begin position="307"/>
        <end position="382"/>
    </location>
</feature>
<dbReference type="Gene3D" id="3.10.10.10">
    <property type="entry name" value="HIV Type 1 Reverse Transcriptase, subunit A, domain 1"/>
    <property type="match status" value="1"/>
</dbReference>
<dbReference type="InterPro" id="IPR041577">
    <property type="entry name" value="RT_RNaseH_2"/>
</dbReference>
<dbReference type="PANTHER" id="PTHR37984">
    <property type="entry name" value="PROTEIN CBG26694"/>
    <property type="match status" value="1"/>
</dbReference>
<dbReference type="Pfam" id="PF00078">
    <property type="entry name" value="RVT_1"/>
    <property type="match status" value="1"/>
</dbReference>
<evidence type="ECO:0000259" key="3">
    <source>
        <dbReference type="Pfam" id="PF17919"/>
    </source>
</evidence>
<organism evidence="4 5">
    <name type="scientific">Coffea arabica</name>
    <name type="common">Arabian coffee</name>
    <dbReference type="NCBI Taxonomy" id="13443"/>
    <lineage>
        <taxon>Eukaryota</taxon>
        <taxon>Viridiplantae</taxon>
        <taxon>Streptophyta</taxon>
        <taxon>Embryophyta</taxon>
        <taxon>Tracheophyta</taxon>
        <taxon>Spermatophyta</taxon>
        <taxon>Magnoliopsida</taxon>
        <taxon>eudicotyledons</taxon>
        <taxon>Gunneridae</taxon>
        <taxon>Pentapetalae</taxon>
        <taxon>asterids</taxon>
        <taxon>lamiids</taxon>
        <taxon>Gentianales</taxon>
        <taxon>Rubiaceae</taxon>
        <taxon>Ixoroideae</taxon>
        <taxon>Gardenieae complex</taxon>
        <taxon>Bertiereae - Coffeeae clade</taxon>
        <taxon>Coffeeae</taxon>
        <taxon>Coffea</taxon>
    </lineage>
</organism>
<keyword evidence="1" id="KW-0511">Multifunctional enzyme</keyword>
<dbReference type="Pfam" id="PF17919">
    <property type="entry name" value="RT_RNaseH_2"/>
    <property type="match status" value="1"/>
</dbReference>
<gene>
    <name evidence="5" type="primary">LOC140012789</name>
</gene>
<dbReference type="InterPro" id="IPR012337">
    <property type="entry name" value="RNaseH-like_sf"/>
</dbReference>
<proteinExistence type="predicted"/>
<dbReference type="PANTHER" id="PTHR37984:SF5">
    <property type="entry name" value="PROTEIN NYNRIN-LIKE"/>
    <property type="match status" value="1"/>
</dbReference>
<keyword evidence="4" id="KW-1185">Reference proteome</keyword>
<evidence type="ECO:0000259" key="2">
    <source>
        <dbReference type="Pfam" id="PF00078"/>
    </source>
</evidence>
<dbReference type="Gene3D" id="3.30.420.10">
    <property type="entry name" value="Ribonuclease H-like superfamily/Ribonuclease H"/>
    <property type="match status" value="1"/>
</dbReference>